<dbReference type="Proteomes" id="UP000324106">
    <property type="component" value="Chromosome"/>
</dbReference>
<reference evidence="1 2" key="1">
    <citation type="submission" date="2018-05" db="EMBL/GenBank/DDBJ databases">
        <title>Streptomyces venezuelae.</title>
        <authorList>
            <person name="Kim W."/>
            <person name="Lee N."/>
            <person name="Cho B.-K."/>
        </authorList>
    </citation>
    <scope>NUCLEOTIDE SEQUENCE [LARGE SCALE GENOMIC DNA]</scope>
    <source>
        <strain evidence="1 2">ATCC 15068</strain>
    </source>
</reference>
<dbReference type="AlphaFoldDB" id="A0A5P2AWI5"/>
<dbReference type="Gene3D" id="1.10.10.10">
    <property type="entry name" value="Winged helix-like DNA-binding domain superfamily/Winged helix DNA-binding domain"/>
    <property type="match status" value="1"/>
</dbReference>
<name>A0A5P2AWI5_STRVZ</name>
<dbReference type="SUPFAM" id="SSF46894">
    <property type="entry name" value="C-terminal effector domain of the bipartite response regulators"/>
    <property type="match status" value="1"/>
</dbReference>
<evidence type="ECO:0000313" key="2">
    <source>
        <dbReference type="Proteomes" id="UP000324106"/>
    </source>
</evidence>
<organism evidence="1 2">
    <name type="scientific">Streptomyces venezuelae</name>
    <dbReference type="NCBI Taxonomy" id="54571"/>
    <lineage>
        <taxon>Bacteria</taxon>
        <taxon>Bacillati</taxon>
        <taxon>Actinomycetota</taxon>
        <taxon>Actinomycetes</taxon>
        <taxon>Kitasatosporales</taxon>
        <taxon>Streptomycetaceae</taxon>
        <taxon>Streptomyces</taxon>
    </lineage>
</organism>
<dbReference type="RefSeq" id="WP_150270107.1">
    <property type="nucleotide sequence ID" value="NZ_CP029194.1"/>
</dbReference>
<dbReference type="InterPro" id="IPR051797">
    <property type="entry name" value="TrmB-like"/>
</dbReference>
<dbReference type="PANTHER" id="PTHR34293">
    <property type="entry name" value="HTH-TYPE TRANSCRIPTIONAL REGULATOR TRMBL2"/>
    <property type="match status" value="1"/>
</dbReference>
<accession>A0A5P2AWI5</accession>
<evidence type="ECO:0000313" key="1">
    <source>
        <dbReference type="EMBL" id="QES22127.1"/>
    </source>
</evidence>
<sequence>MIKTGGSDTAGSLAAGAAQVYACLLAREQATFQEIQAEVRCLPADAEKAVHALIGWGLLQGPSEDGHFHAVSPETARRVALSPLYQEVQGLQHAIAETSAAFDMLTPVYETHAGARGVPDLEEIHSLPAVRNLITGLAVDAQEEVLTSQPGGPRPEELIRESLAKAESLLQRNVRMRTLYQHSAQFDQGTIAYVEHVARRGAAVRTTAAGFPRVLIFDRRVAVLSLRGSKEGALIARSPSVVDMAVQAFEHAWAVATDFPVSYDREVTQSTSNAIRSSIEQQLVDGISDKRISEGLGLSLRAVQRHIAEIIRELGARNRLHAGYLLCEKRLHKGSTPPDGSPETPAAQP</sequence>
<dbReference type="GO" id="GO:0003677">
    <property type="term" value="F:DNA binding"/>
    <property type="evidence" value="ECO:0007669"/>
    <property type="project" value="InterPro"/>
</dbReference>
<dbReference type="PANTHER" id="PTHR34293:SF1">
    <property type="entry name" value="HTH-TYPE TRANSCRIPTIONAL REGULATOR TRMBL2"/>
    <property type="match status" value="1"/>
</dbReference>
<proteinExistence type="predicted"/>
<evidence type="ECO:0008006" key="3">
    <source>
        <dbReference type="Google" id="ProtNLM"/>
    </source>
</evidence>
<dbReference type="GO" id="GO:0006355">
    <property type="term" value="P:regulation of DNA-templated transcription"/>
    <property type="evidence" value="ECO:0007669"/>
    <property type="project" value="InterPro"/>
</dbReference>
<gene>
    <name evidence="1" type="ORF">DEJ46_25970</name>
</gene>
<dbReference type="OrthoDB" id="4307453at2"/>
<dbReference type="InterPro" id="IPR016032">
    <property type="entry name" value="Sig_transdc_resp-reg_C-effctor"/>
</dbReference>
<dbReference type="EMBL" id="CP029194">
    <property type="protein sequence ID" value="QES22127.1"/>
    <property type="molecule type" value="Genomic_DNA"/>
</dbReference>
<protein>
    <recommendedName>
        <fullName evidence="3">HTH luxR-type domain-containing protein</fullName>
    </recommendedName>
</protein>
<dbReference type="InterPro" id="IPR036388">
    <property type="entry name" value="WH-like_DNA-bd_sf"/>
</dbReference>